<dbReference type="FunFam" id="1.10.287.950:FF:000001">
    <property type="entry name" value="Methyl-accepting chemotaxis sensory transducer"/>
    <property type="match status" value="1"/>
</dbReference>
<dbReference type="SMART" id="SM00283">
    <property type="entry name" value="MA"/>
    <property type="match status" value="1"/>
</dbReference>
<comment type="caution">
    <text evidence="15">The sequence shown here is derived from an EMBL/GenBank/DDBJ whole genome shotgun (WGS) entry which is preliminary data.</text>
</comment>
<feature type="domain" description="HAMP" evidence="14">
    <location>
        <begin position="219"/>
        <end position="271"/>
    </location>
</feature>
<dbReference type="Pfam" id="PF02203">
    <property type="entry name" value="TarH"/>
    <property type="match status" value="1"/>
</dbReference>
<dbReference type="GO" id="GO:0005886">
    <property type="term" value="C:plasma membrane"/>
    <property type="evidence" value="ECO:0007669"/>
    <property type="project" value="UniProtKB-SubCell"/>
</dbReference>
<evidence type="ECO:0000259" key="13">
    <source>
        <dbReference type="PROSITE" id="PS50111"/>
    </source>
</evidence>
<evidence type="ECO:0000256" key="7">
    <source>
        <dbReference type="ARBA" id="ARBA00022989"/>
    </source>
</evidence>
<keyword evidence="8 12" id="KW-0472">Membrane</keyword>
<organism evidence="15 16">
    <name type="scientific">Noviherbaspirillum autotrophicum</name>
    <dbReference type="NCBI Taxonomy" id="709839"/>
    <lineage>
        <taxon>Bacteria</taxon>
        <taxon>Pseudomonadati</taxon>
        <taxon>Pseudomonadota</taxon>
        <taxon>Betaproteobacteria</taxon>
        <taxon>Burkholderiales</taxon>
        <taxon>Oxalobacteraceae</taxon>
        <taxon>Noviherbaspirillum</taxon>
    </lineage>
</organism>
<dbReference type="PANTHER" id="PTHR43531">
    <property type="entry name" value="PROTEIN ICFG"/>
    <property type="match status" value="1"/>
</dbReference>
<dbReference type="EMBL" id="JWJG01000028">
    <property type="protein sequence ID" value="KIF83805.1"/>
    <property type="molecule type" value="Genomic_DNA"/>
</dbReference>
<dbReference type="STRING" id="709839.TSA66_16855"/>
<gene>
    <name evidence="15" type="ORF">TSA66_16855</name>
</gene>
<dbReference type="RefSeq" id="WP_040042687.1">
    <property type="nucleotide sequence ID" value="NZ_JWJG01000028.1"/>
</dbReference>
<evidence type="ECO:0000313" key="16">
    <source>
        <dbReference type="Proteomes" id="UP000031572"/>
    </source>
</evidence>
<dbReference type="PROSITE" id="PS50111">
    <property type="entry name" value="CHEMOTAXIS_TRANSDUC_2"/>
    <property type="match status" value="1"/>
</dbReference>
<dbReference type="InterPro" id="IPR003122">
    <property type="entry name" value="Tar_rcpt_lig-bd"/>
</dbReference>
<evidence type="ECO:0000256" key="6">
    <source>
        <dbReference type="ARBA" id="ARBA00022692"/>
    </source>
</evidence>
<evidence type="ECO:0000256" key="4">
    <source>
        <dbReference type="ARBA" id="ARBA00022500"/>
    </source>
</evidence>
<evidence type="ECO:0000256" key="12">
    <source>
        <dbReference type="SAM" id="Phobius"/>
    </source>
</evidence>
<dbReference type="InterPro" id="IPR051310">
    <property type="entry name" value="MCP_chemotaxis"/>
</dbReference>
<dbReference type="PANTHER" id="PTHR43531:SF14">
    <property type="entry name" value="METHYL-ACCEPTING CHEMOTAXIS PROTEIN I-RELATED"/>
    <property type="match status" value="1"/>
</dbReference>
<keyword evidence="5" id="KW-0997">Cell inner membrane</keyword>
<evidence type="ECO:0000256" key="11">
    <source>
        <dbReference type="PROSITE-ProRule" id="PRU00284"/>
    </source>
</evidence>
<proteinExistence type="inferred from homology"/>
<comment type="subcellular location">
    <subcellularLocation>
        <location evidence="1">Cell inner membrane</location>
        <topology evidence="1">Multi-pass membrane protein</topology>
    </subcellularLocation>
</comment>
<keyword evidence="2" id="KW-1003">Cell membrane</keyword>
<dbReference type="AlphaFoldDB" id="A0A0C2BRB1"/>
<keyword evidence="16" id="KW-1185">Reference proteome</keyword>
<dbReference type="OrthoDB" id="9806477at2"/>
<keyword evidence="3" id="KW-0488">Methylation</keyword>
<dbReference type="InterPro" id="IPR004090">
    <property type="entry name" value="Chemotax_Me-accpt_rcpt"/>
</dbReference>
<accession>A0A0C2BRB1</accession>
<dbReference type="PRINTS" id="PR00260">
    <property type="entry name" value="CHEMTRNSDUCR"/>
</dbReference>
<evidence type="ECO:0000256" key="2">
    <source>
        <dbReference type="ARBA" id="ARBA00022475"/>
    </source>
</evidence>
<dbReference type="Pfam" id="PF00672">
    <property type="entry name" value="HAMP"/>
    <property type="match status" value="1"/>
</dbReference>
<feature type="transmembrane region" description="Helical" evidence="12">
    <location>
        <begin position="197"/>
        <end position="218"/>
    </location>
</feature>
<evidence type="ECO:0000259" key="14">
    <source>
        <dbReference type="PROSITE" id="PS50885"/>
    </source>
</evidence>
<dbReference type="CDD" id="cd06225">
    <property type="entry name" value="HAMP"/>
    <property type="match status" value="1"/>
</dbReference>
<evidence type="ECO:0000256" key="1">
    <source>
        <dbReference type="ARBA" id="ARBA00004429"/>
    </source>
</evidence>
<dbReference type="SMART" id="SM00304">
    <property type="entry name" value="HAMP"/>
    <property type="match status" value="1"/>
</dbReference>
<evidence type="ECO:0000256" key="8">
    <source>
        <dbReference type="ARBA" id="ARBA00023136"/>
    </source>
</evidence>
<dbReference type="InterPro" id="IPR003660">
    <property type="entry name" value="HAMP_dom"/>
</dbReference>
<dbReference type="Proteomes" id="UP000031572">
    <property type="component" value="Unassembled WGS sequence"/>
</dbReference>
<comment type="similarity">
    <text evidence="10">Belongs to the methyl-accepting chemotaxis (MCP) protein family.</text>
</comment>
<reference evidence="15 16" key="1">
    <citation type="submission" date="2014-12" db="EMBL/GenBank/DDBJ databases">
        <title>Denitrispirillum autotrophicum gen. nov., sp. nov., Denitrifying, Facultatively Autotrophic Bacteria Isolated from Rice Paddy Soil.</title>
        <authorList>
            <person name="Ishii S."/>
            <person name="Ashida N."/>
            <person name="Ohno H."/>
            <person name="Otsuka S."/>
            <person name="Yokota A."/>
            <person name="Senoo K."/>
        </authorList>
    </citation>
    <scope>NUCLEOTIDE SEQUENCE [LARGE SCALE GENOMIC DNA]</scope>
    <source>
        <strain evidence="15 16">TSA66</strain>
    </source>
</reference>
<keyword evidence="9 11" id="KW-0807">Transducer</keyword>
<feature type="domain" description="Methyl-accepting transducer" evidence="13">
    <location>
        <begin position="276"/>
        <end position="505"/>
    </location>
</feature>
<dbReference type="GO" id="GO:0007165">
    <property type="term" value="P:signal transduction"/>
    <property type="evidence" value="ECO:0007669"/>
    <property type="project" value="UniProtKB-KW"/>
</dbReference>
<keyword evidence="6 12" id="KW-0812">Transmembrane</keyword>
<evidence type="ECO:0008006" key="17">
    <source>
        <dbReference type="Google" id="ProtNLM"/>
    </source>
</evidence>
<evidence type="ECO:0000313" key="15">
    <source>
        <dbReference type="EMBL" id="KIF83805.1"/>
    </source>
</evidence>
<dbReference type="PROSITE" id="PS50885">
    <property type="entry name" value="HAMP"/>
    <property type="match status" value="1"/>
</dbReference>
<evidence type="ECO:0000256" key="3">
    <source>
        <dbReference type="ARBA" id="ARBA00022481"/>
    </source>
</evidence>
<dbReference type="GO" id="GO:0006935">
    <property type="term" value="P:chemotaxis"/>
    <property type="evidence" value="ECO:0007669"/>
    <property type="project" value="UniProtKB-KW"/>
</dbReference>
<evidence type="ECO:0000256" key="5">
    <source>
        <dbReference type="ARBA" id="ARBA00022519"/>
    </source>
</evidence>
<keyword evidence="7 12" id="KW-1133">Transmembrane helix</keyword>
<evidence type="ECO:0000256" key="9">
    <source>
        <dbReference type="ARBA" id="ARBA00023224"/>
    </source>
</evidence>
<dbReference type="Pfam" id="PF00015">
    <property type="entry name" value="MCPsignal"/>
    <property type="match status" value="1"/>
</dbReference>
<evidence type="ECO:0000256" key="10">
    <source>
        <dbReference type="ARBA" id="ARBA00029447"/>
    </source>
</evidence>
<keyword evidence="4" id="KW-0145">Chemotaxis</keyword>
<sequence length="553" mass="59002">MKNMSIKYVILSAVGVLIAITVAVGALGIYTTSHAVALLEGASLRDARQQAMIGNIMLRMEVNRSQVLQALQHSPATEYAKMHDHPLSVHFTAVAQNTHALRKDWDEFFASLQTEEAKALVKNWYEKSNKLGIDSVTDAAKAIEEEKWDDAEKILITQINPGYKNGQEAYLQLQDFLGKRGRANAAKAHEDITSQNYLMIGAILLGAVFAIGAALLLLHAIIKPLQQAVGVARKVAQGDLMNAVETDSRNEFGQLLHALRDMNASLADIVGQVRSGTDTIATASTQIASGNMDLSSRTEQQASALEETASSLEELTSTVRQNADNARQANHLAKSASEVAVTGGAVVSQVVETMGAINESARKIVDIITVIDGIAFQTNILALNAAVEAARAGEQGRGFAVVATEVRNLAHRSAAAAKEIKALINDSVEKADNGSKLVDQAGTTMHDIVHGIRHVSDIMEEITAASQEQTAGIEQIHRAVSQMDQVTQQNAALVEEAASAAQSLRDEASGLAHMVRVFKLAERQAAPARPALPAAAVRSNAAAARVLPRGHLV</sequence>
<dbReference type="GO" id="GO:0004888">
    <property type="term" value="F:transmembrane signaling receptor activity"/>
    <property type="evidence" value="ECO:0007669"/>
    <property type="project" value="InterPro"/>
</dbReference>
<protein>
    <recommendedName>
        <fullName evidence="17">Chemotaxis protein</fullName>
    </recommendedName>
</protein>
<dbReference type="Gene3D" id="1.10.287.950">
    <property type="entry name" value="Methyl-accepting chemotaxis protein"/>
    <property type="match status" value="1"/>
</dbReference>
<name>A0A0C2BRB1_9BURK</name>
<dbReference type="SUPFAM" id="SSF58104">
    <property type="entry name" value="Methyl-accepting chemotaxis protein (MCP) signaling domain"/>
    <property type="match status" value="1"/>
</dbReference>
<dbReference type="InterPro" id="IPR004089">
    <property type="entry name" value="MCPsignal_dom"/>
</dbReference>
<dbReference type="CDD" id="cd11386">
    <property type="entry name" value="MCP_signal"/>
    <property type="match status" value="1"/>
</dbReference>